<evidence type="ECO:0000256" key="5">
    <source>
        <dbReference type="ARBA" id="ARBA00022519"/>
    </source>
</evidence>
<keyword evidence="5" id="KW-0997">Cell inner membrane</keyword>
<dbReference type="GO" id="GO:0005886">
    <property type="term" value="C:plasma membrane"/>
    <property type="evidence" value="ECO:0007669"/>
    <property type="project" value="UniProtKB-SubCell"/>
</dbReference>
<dbReference type="GO" id="GO:0015628">
    <property type="term" value="P:protein secretion by the type II secretion system"/>
    <property type="evidence" value="ECO:0007669"/>
    <property type="project" value="InterPro"/>
</dbReference>
<reference evidence="13" key="1">
    <citation type="submission" date="2024-05" db="EMBL/GenBank/DDBJ databases">
        <title>Genome sequencing of novel strain.</title>
        <authorList>
            <person name="Ganbat D."/>
            <person name="Ganbat S."/>
            <person name="Lee S.-J."/>
        </authorList>
    </citation>
    <scope>NUCLEOTIDE SEQUENCE</scope>
    <source>
        <strain evidence="13">SMD15-11</strain>
    </source>
</reference>
<dbReference type="GO" id="GO:0015627">
    <property type="term" value="C:type II protein secretion system complex"/>
    <property type="evidence" value="ECO:0007669"/>
    <property type="project" value="InterPro"/>
</dbReference>
<dbReference type="AlphaFoldDB" id="A0AB39UYD4"/>
<evidence type="ECO:0000313" key="13">
    <source>
        <dbReference type="EMBL" id="XDT73038.1"/>
    </source>
</evidence>
<organism evidence="13">
    <name type="scientific">Thermohahella caldifontis</name>
    <dbReference type="NCBI Taxonomy" id="3142973"/>
    <lineage>
        <taxon>Bacteria</taxon>
        <taxon>Pseudomonadati</taxon>
        <taxon>Pseudomonadota</taxon>
        <taxon>Gammaproteobacteria</taxon>
        <taxon>Oceanospirillales</taxon>
        <taxon>Hahellaceae</taxon>
        <taxon>Thermohahella</taxon>
    </lineage>
</organism>
<accession>A0AB39UYD4</accession>
<evidence type="ECO:0000256" key="7">
    <source>
        <dbReference type="ARBA" id="ARBA00022989"/>
    </source>
</evidence>
<dbReference type="KEGG" id="tcd:AAIA72_03365"/>
<comment type="subcellular location">
    <subcellularLocation>
        <location evidence="1">Cell inner membrane</location>
        <topology evidence="1">Single-pass membrane protein</topology>
    </subcellularLocation>
</comment>
<keyword evidence="8 11" id="KW-0472">Membrane</keyword>
<evidence type="ECO:0000256" key="10">
    <source>
        <dbReference type="ARBA" id="ARBA00030775"/>
    </source>
</evidence>
<protein>
    <recommendedName>
        <fullName evidence="2">Type II secretion system protein H</fullName>
    </recommendedName>
    <alternativeName>
        <fullName evidence="10">General secretion pathway protein H</fullName>
    </alternativeName>
</protein>
<evidence type="ECO:0000256" key="4">
    <source>
        <dbReference type="ARBA" id="ARBA00022481"/>
    </source>
</evidence>
<proteinExistence type="inferred from homology"/>
<dbReference type="InterPro" id="IPR012902">
    <property type="entry name" value="N_methyl_site"/>
</dbReference>
<name>A0AB39UYD4_9GAMM</name>
<evidence type="ECO:0000256" key="11">
    <source>
        <dbReference type="SAM" id="Phobius"/>
    </source>
</evidence>
<evidence type="ECO:0000256" key="6">
    <source>
        <dbReference type="ARBA" id="ARBA00022692"/>
    </source>
</evidence>
<dbReference type="PRINTS" id="PR00885">
    <property type="entry name" value="BCTERIALGSPH"/>
</dbReference>
<keyword evidence="3" id="KW-1003">Cell membrane</keyword>
<feature type="domain" description="General secretion pathway GspH" evidence="12">
    <location>
        <begin position="41"/>
        <end position="161"/>
    </location>
</feature>
<evidence type="ECO:0000256" key="1">
    <source>
        <dbReference type="ARBA" id="ARBA00004377"/>
    </source>
</evidence>
<dbReference type="SUPFAM" id="SSF54523">
    <property type="entry name" value="Pili subunits"/>
    <property type="match status" value="1"/>
</dbReference>
<keyword evidence="4" id="KW-0488">Methylation</keyword>
<evidence type="ECO:0000256" key="8">
    <source>
        <dbReference type="ARBA" id="ARBA00023136"/>
    </source>
</evidence>
<dbReference type="NCBIfam" id="TIGR01708">
    <property type="entry name" value="typeII_sec_gspH"/>
    <property type="match status" value="1"/>
</dbReference>
<dbReference type="InterPro" id="IPR045584">
    <property type="entry name" value="Pilin-like"/>
</dbReference>
<dbReference type="NCBIfam" id="TIGR02532">
    <property type="entry name" value="IV_pilin_GFxxxE"/>
    <property type="match status" value="1"/>
</dbReference>
<keyword evidence="7 11" id="KW-1133">Transmembrane helix</keyword>
<dbReference type="InterPro" id="IPR022346">
    <property type="entry name" value="T2SS_GspH"/>
</dbReference>
<dbReference type="PROSITE" id="PS00409">
    <property type="entry name" value="PROKAR_NTER_METHYL"/>
    <property type="match status" value="1"/>
</dbReference>
<feature type="transmembrane region" description="Helical" evidence="11">
    <location>
        <begin position="6"/>
        <end position="29"/>
    </location>
</feature>
<dbReference type="Pfam" id="PF12019">
    <property type="entry name" value="GspH"/>
    <property type="match status" value="1"/>
</dbReference>
<evidence type="ECO:0000256" key="9">
    <source>
        <dbReference type="ARBA" id="ARBA00025772"/>
    </source>
</evidence>
<evidence type="ECO:0000259" key="12">
    <source>
        <dbReference type="Pfam" id="PF12019"/>
    </source>
</evidence>
<gene>
    <name evidence="13" type="primary">gspH</name>
    <name evidence="13" type="ORF">AAIA72_03365</name>
</gene>
<comment type="similarity">
    <text evidence="9">Belongs to the GSP H family.</text>
</comment>
<dbReference type="InterPro" id="IPR002416">
    <property type="entry name" value="T2SS_protein-GspH"/>
</dbReference>
<dbReference type="Gene3D" id="3.55.40.10">
    <property type="entry name" value="minor pseudopilin epsh domain"/>
    <property type="match status" value="1"/>
</dbReference>
<dbReference type="EMBL" id="CP154858">
    <property type="protein sequence ID" value="XDT73038.1"/>
    <property type="molecule type" value="Genomic_DNA"/>
</dbReference>
<dbReference type="InterPro" id="IPR049875">
    <property type="entry name" value="TypeII_GspH"/>
</dbReference>
<keyword evidence="6 11" id="KW-0812">Transmembrane</keyword>
<dbReference type="Pfam" id="PF07963">
    <property type="entry name" value="N_methyl"/>
    <property type="match status" value="1"/>
</dbReference>
<dbReference type="RefSeq" id="WP_369602039.1">
    <property type="nucleotide sequence ID" value="NZ_CP154858.1"/>
</dbReference>
<sequence length="176" mass="19944">MRSRGFTLIELLVVLVIIGLMAGAVSLVVGGNRERRLLDQEAERLVSVINLARDESIFEGKVFGFAVEDERYLFRMLNDEATQWTEPDLSALRPHSIPEWMSLTLKNDEVAFRLKKEEKQGSETAFEPQVILTPSGEYTPFEAELSLKAEETTRIVIRGDGFNNVERQMDETADAH</sequence>
<evidence type="ECO:0000256" key="3">
    <source>
        <dbReference type="ARBA" id="ARBA00022475"/>
    </source>
</evidence>
<evidence type="ECO:0000256" key="2">
    <source>
        <dbReference type="ARBA" id="ARBA00021549"/>
    </source>
</evidence>